<evidence type="ECO:0000313" key="5">
    <source>
        <dbReference type="EMBL" id="MDT0262529.1"/>
    </source>
</evidence>
<comment type="caution">
    <text evidence="5">The sequence shown here is derived from an EMBL/GenBank/DDBJ whole genome shotgun (WGS) entry which is preliminary data.</text>
</comment>
<dbReference type="PRINTS" id="PR00081">
    <property type="entry name" value="GDHRDH"/>
</dbReference>
<name>A0ABU2JC16_9ACTN</name>
<sequence length="246" mass="26337">MRQLHDRAVLVTGGGSGLGRAIALRLAAGGAHPIVGDRDSNGAEATVKLVSDAGGSATAMALDVTDPANVADVIASAAERFGEKFDGLVNNAGTDRGAGVRDISDEQWLQVLSVNQSGPLYTTREFLRVIGTEDREYPADVVNVISISAITVGADAAAYNSSKAALAMLTKVMQREAHEYRWPVRIHGLMPSAMNTPMMEQWNLSDEVMMDPDTVASSVEFMLTLPPDTFVQNLVINSRREPGWPR</sequence>
<evidence type="ECO:0000256" key="1">
    <source>
        <dbReference type="ARBA" id="ARBA00006484"/>
    </source>
</evidence>
<evidence type="ECO:0000256" key="3">
    <source>
        <dbReference type="RuleBase" id="RU000363"/>
    </source>
</evidence>
<dbReference type="EC" id="1.-.-.-" evidence="5"/>
<keyword evidence="2 5" id="KW-0560">Oxidoreductase</keyword>
<feature type="domain" description="Ketoreductase" evidence="4">
    <location>
        <begin position="7"/>
        <end position="185"/>
    </location>
</feature>
<evidence type="ECO:0000313" key="6">
    <source>
        <dbReference type="Proteomes" id="UP001183176"/>
    </source>
</evidence>
<dbReference type="PANTHER" id="PTHR43669:SF8">
    <property type="entry name" value="SHORT-CHAIN TYPE DEHYDROGENASE_REDUCTASE-RELATED"/>
    <property type="match status" value="1"/>
</dbReference>
<dbReference type="EMBL" id="JAVREH010000019">
    <property type="protein sequence ID" value="MDT0262529.1"/>
    <property type="molecule type" value="Genomic_DNA"/>
</dbReference>
<dbReference type="PANTHER" id="PTHR43669">
    <property type="entry name" value="5-KETO-D-GLUCONATE 5-REDUCTASE"/>
    <property type="match status" value="1"/>
</dbReference>
<dbReference type="PRINTS" id="PR00080">
    <property type="entry name" value="SDRFAMILY"/>
</dbReference>
<reference evidence="6" key="1">
    <citation type="submission" date="2023-07" db="EMBL/GenBank/DDBJ databases">
        <title>30 novel species of actinomycetes from the DSMZ collection.</title>
        <authorList>
            <person name="Nouioui I."/>
        </authorList>
    </citation>
    <scope>NUCLEOTIDE SEQUENCE [LARGE SCALE GENOMIC DNA]</scope>
    <source>
        <strain evidence="6">DSM 44399</strain>
    </source>
</reference>
<organism evidence="5 6">
    <name type="scientific">Jatrophihabitans lederbergiae</name>
    <dbReference type="NCBI Taxonomy" id="3075547"/>
    <lineage>
        <taxon>Bacteria</taxon>
        <taxon>Bacillati</taxon>
        <taxon>Actinomycetota</taxon>
        <taxon>Actinomycetes</taxon>
        <taxon>Jatrophihabitantales</taxon>
        <taxon>Jatrophihabitantaceae</taxon>
        <taxon>Jatrophihabitans</taxon>
    </lineage>
</organism>
<gene>
    <name evidence="5" type="ORF">RM423_14125</name>
</gene>
<keyword evidence="6" id="KW-1185">Reference proteome</keyword>
<dbReference type="Gene3D" id="3.40.50.720">
    <property type="entry name" value="NAD(P)-binding Rossmann-like Domain"/>
    <property type="match status" value="1"/>
</dbReference>
<dbReference type="RefSeq" id="WP_311423679.1">
    <property type="nucleotide sequence ID" value="NZ_JAVREH010000019.1"/>
</dbReference>
<evidence type="ECO:0000256" key="2">
    <source>
        <dbReference type="ARBA" id="ARBA00023002"/>
    </source>
</evidence>
<dbReference type="InterPro" id="IPR057326">
    <property type="entry name" value="KR_dom"/>
</dbReference>
<dbReference type="InterPro" id="IPR020904">
    <property type="entry name" value="Sc_DH/Rdtase_CS"/>
</dbReference>
<dbReference type="SUPFAM" id="SSF51735">
    <property type="entry name" value="NAD(P)-binding Rossmann-fold domains"/>
    <property type="match status" value="1"/>
</dbReference>
<dbReference type="InterPro" id="IPR036291">
    <property type="entry name" value="NAD(P)-bd_dom_sf"/>
</dbReference>
<dbReference type="CDD" id="cd05233">
    <property type="entry name" value="SDR_c"/>
    <property type="match status" value="1"/>
</dbReference>
<dbReference type="PROSITE" id="PS00061">
    <property type="entry name" value="ADH_SHORT"/>
    <property type="match status" value="1"/>
</dbReference>
<dbReference type="GO" id="GO:0016491">
    <property type="term" value="F:oxidoreductase activity"/>
    <property type="evidence" value="ECO:0007669"/>
    <property type="project" value="UniProtKB-KW"/>
</dbReference>
<evidence type="ECO:0000259" key="4">
    <source>
        <dbReference type="SMART" id="SM00822"/>
    </source>
</evidence>
<protein>
    <submittedName>
        <fullName evidence="5">SDR family oxidoreductase</fullName>
        <ecNumber evidence="5">1.-.-.-</ecNumber>
    </submittedName>
</protein>
<dbReference type="InterPro" id="IPR002347">
    <property type="entry name" value="SDR_fam"/>
</dbReference>
<dbReference type="Proteomes" id="UP001183176">
    <property type="component" value="Unassembled WGS sequence"/>
</dbReference>
<accession>A0ABU2JC16</accession>
<dbReference type="SMART" id="SM00822">
    <property type="entry name" value="PKS_KR"/>
    <property type="match status" value="1"/>
</dbReference>
<proteinExistence type="inferred from homology"/>
<comment type="similarity">
    <text evidence="1 3">Belongs to the short-chain dehydrogenases/reductases (SDR) family.</text>
</comment>
<dbReference type="Pfam" id="PF00106">
    <property type="entry name" value="adh_short"/>
    <property type="match status" value="1"/>
</dbReference>